<dbReference type="Proteomes" id="UP000257039">
    <property type="component" value="Unassembled WGS sequence"/>
</dbReference>
<dbReference type="InterPro" id="IPR001128">
    <property type="entry name" value="Cyt_P450"/>
</dbReference>
<dbReference type="AlphaFoldDB" id="A0A4P9VM00"/>
<dbReference type="GO" id="GO:0005506">
    <property type="term" value="F:iron ion binding"/>
    <property type="evidence" value="ECO:0007669"/>
    <property type="project" value="InterPro"/>
</dbReference>
<dbReference type="Pfam" id="PF00067">
    <property type="entry name" value="p450"/>
    <property type="match status" value="1"/>
</dbReference>
<evidence type="ECO:0000313" key="2">
    <source>
        <dbReference type="Proteomes" id="UP000257039"/>
    </source>
</evidence>
<reference evidence="1 2" key="1">
    <citation type="submission" date="2017-04" db="EMBL/GenBank/DDBJ databases">
        <title>Draft genome sequence of Zooshikella ganghwensis VG4 isolated from Red Sea sediments.</title>
        <authorList>
            <person name="Rehman Z."/>
            <person name="Alam I."/>
            <person name="Kamau A."/>
            <person name="Bajic V."/>
            <person name="Leiknes T."/>
        </authorList>
    </citation>
    <scope>NUCLEOTIDE SEQUENCE [LARGE SCALE GENOMIC DNA]</scope>
    <source>
        <strain evidence="1 2">VG4</strain>
    </source>
</reference>
<dbReference type="GO" id="GO:0004497">
    <property type="term" value="F:monooxygenase activity"/>
    <property type="evidence" value="ECO:0007669"/>
    <property type="project" value="InterPro"/>
</dbReference>
<proteinExistence type="predicted"/>
<comment type="caution">
    <text evidence="1">The sequence shown here is derived from an EMBL/GenBank/DDBJ whole genome shotgun (WGS) entry which is preliminary data.</text>
</comment>
<dbReference type="GO" id="GO:0016705">
    <property type="term" value="F:oxidoreductase activity, acting on paired donors, with incorporation or reduction of molecular oxygen"/>
    <property type="evidence" value="ECO:0007669"/>
    <property type="project" value="InterPro"/>
</dbReference>
<dbReference type="RefSeq" id="WP_094786739.1">
    <property type="nucleotide sequence ID" value="NZ_NDXW01000001.1"/>
</dbReference>
<dbReference type="GO" id="GO:0020037">
    <property type="term" value="F:heme binding"/>
    <property type="evidence" value="ECO:0007669"/>
    <property type="project" value="InterPro"/>
</dbReference>
<sequence length="196" mass="22632">MSLPPGPNLPETHLHRIYYKNPYSFLLQCQQDYGDIFTLNMGTFNNNQFNAIGKWVFLARPYLFKQMFLANSHLLKAGEANALMFGYTLPRHGLLGIDGCPHKARRKKILTPFLPDYINTHIPMIVNITKKHISQWPLQAPFSLYYKMQYITIDIIISILFGLEVNAAFKHELSEIIKFEQIKTPQTEIEKGAALF</sequence>
<organism evidence="1 2">
    <name type="scientific">Zooshikella ganghwensis</name>
    <dbReference type="NCBI Taxonomy" id="202772"/>
    <lineage>
        <taxon>Bacteria</taxon>
        <taxon>Pseudomonadati</taxon>
        <taxon>Pseudomonadota</taxon>
        <taxon>Gammaproteobacteria</taxon>
        <taxon>Oceanospirillales</taxon>
        <taxon>Zooshikellaceae</taxon>
        <taxon>Zooshikella</taxon>
    </lineage>
</organism>
<protein>
    <submittedName>
        <fullName evidence="1">Cytochrome P450</fullName>
    </submittedName>
</protein>
<dbReference type="SUPFAM" id="SSF48264">
    <property type="entry name" value="Cytochrome P450"/>
    <property type="match status" value="1"/>
</dbReference>
<dbReference type="InterPro" id="IPR036396">
    <property type="entry name" value="Cyt_P450_sf"/>
</dbReference>
<accession>A0A4P9VM00</accession>
<keyword evidence="2" id="KW-1185">Reference proteome</keyword>
<gene>
    <name evidence="1" type="ORF">B9G39_08105</name>
</gene>
<dbReference type="EMBL" id="NDXW01000001">
    <property type="protein sequence ID" value="RDH43404.1"/>
    <property type="molecule type" value="Genomic_DNA"/>
</dbReference>
<name>A0A4P9VM00_9GAMM</name>
<evidence type="ECO:0000313" key="1">
    <source>
        <dbReference type="EMBL" id="RDH43404.1"/>
    </source>
</evidence>
<dbReference type="Gene3D" id="1.10.630.10">
    <property type="entry name" value="Cytochrome P450"/>
    <property type="match status" value="1"/>
</dbReference>